<proteinExistence type="predicted"/>
<dbReference type="InterPro" id="IPR017850">
    <property type="entry name" value="Alkaline_phosphatase_core_sf"/>
</dbReference>
<sequence length="464" mass="51397">MNINPFQPPISRRSMLQQLGSTPGMIGAAAFLSQQSLSEAASAGNAAGCHFPPKAKRVIHLFMNGGPFQADLFDPKPALEKFAGQRPPGADLVTERPTGGLLPSPFKFQPRGESGVPVSELLPLLSQHIDDICVLRSLHADNPNHGPALLQMNNGSILPTRPSMGAWFTYGLGTENQNLPGYVVLCPGRPVRFSILWNSAFLPSAYQGTYINHSSIEPSKMIPHLRNTKWDQSTQRRQLELMRQLDAEVQSRTGEDQAFQARLQSMETAFRMQFQASDAFELKEESKQTREDYGDGHFSNGCLLARRLVERGVRFVQVYYGNGQPWDTHSGHDDKVPKLCKDIDRPIAALLGDLKQRGLLEDTLVMWGGEFGRTPTSENGNGRDHNHHGFAMFLAGGGVRGGMTYGETDDFGFKAVHNKMHVHDLHATVLHLLGLDHERLTYRHAGRDFRLTDVHGNVAHDIIA</sequence>
<reference evidence="1 2" key="1">
    <citation type="submission" date="2019-02" db="EMBL/GenBank/DDBJ databases">
        <title>Deep-cultivation of Planctomycetes and their phenomic and genomic characterization uncovers novel biology.</title>
        <authorList>
            <person name="Wiegand S."/>
            <person name="Jogler M."/>
            <person name="Boedeker C."/>
            <person name="Pinto D."/>
            <person name="Vollmers J."/>
            <person name="Rivas-Marin E."/>
            <person name="Kohn T."/>
            <person name="Peeters S.H."/>
            <person name="Heuer A."/>
            <person name="Rast P."/>
            <person name="Oberbeckmann S."/>
            <person name="Bunk B."/>
            <person name="Jeske O."/>
            <person name="Meyerdierks A."/>
            <person name="Storesund J.E."/>
            <person name="Kallscheuer N."/>
            <person name="Luecker S."/>
            <person name="Lage O.M."/>
            <person name="Pohl T."/>
            <person name="Merkel B.J."/>
            <person name="Hornburger P."/>
            <person name="Mueller R.-W."/>
            <person name="Bruemmer F."/>
            <person name="Labrenz M."/>
            <person name="Spormann A.M."/>
            <person name="Op den Camp H."/>
            <person name="Overmann J."/>
            <person name="Amann R."/>
            <person name="Jetten M.S.M."/>
            <person name="Mascher T."/>
            <person name="Medema M.H."/>
            <person name="Devos D.P."/>
            <person name="Kaster A.-K."/>
            <person name="Ovreas L."/>
            <person name="Rohde M."/>
            <person name="Galperin M.Y."/>
            <person name="Jogler C."/>
        </authorList>
    </citation>
    <scope>NUCLEOTIDE SEQUENCE [LARGE SCALE GENOMIC DNA]</scope>
    <source>
        <strain evidence="1 2">Mal48</strain>
    </source>
</reference>
<dbReference type="PROSITE" id="PS51318">
    <property type="entry name" value="TAT"/>
    <property type="match status" value="1"/>
</dbReference>
<dbReference type="RefSeq" id="WP_145203845.1">
    <property type="nucleotide sequence ID" value="NZ_CP036267.1"/>
</dbReference>
<dbReference type="KEGG" id="tpol:Mal48_42740"/>
<dbReference type="PANTHER" id="PTHR43737:SF1">
    <property type="entry name" value="DUF1501 DOMAIN-CONTAINING PROTEIN"/>
    <property type="match status" value="1"/>
</dbReference>
<organism evidence="1 2">
    <name type="scientific">Thalassoglobus polymorphus</name>
    <dbReference type="NCBI Taxonomy" id="2527994"/>
    <lineage>
        <taxon>Bacteria</taxon>
        <taxon>Pseudomonadati</taxon>
        <taxon>Planctomycetota</taxon>
        <taxon>Planctomycetia</taxon>
        <taxon>Planctomycetales</taxon>
        <taxon>Planctomycetaceae</taxon>
        <taxon>Thalassoglobus</taxon>
    </lineage>
</organism>
<evidence type="ECO:0008006" key="3">
    <source>
        <dbReference type="Google" id="ProtNLM"/>
    </source>
</evidence>
<gene>
    <name evidence="1" type="ORF">Mal48_42740</name>
</gene>
<name>A0A517QTN3_9PLAN</name>
<dbReference type="AlphaFoldDB" id="A0A517QTN3"/>
<evidence type="ECO:0000313" key="1">
    <source>
        <dbReference type="EMBL" id="QDT35001.1"/>
    </source>
</evidence>
<dbReference type="Pfam" id="PF07394">
    <property type="entry name" value="DUF1501"/>
    <property type="match status" value="1"/>
</dbReference>
<dbReference type="PANTHER" id="PTHR43737">
    <property type="entry name" value="BLL7424 PROTEIN"/>
    <property type="match status" value="1"/>
</dbReference>
<keyword evidence="2" id="KW-1185">Reference proteome</keyword>
<dbReference type="OrthoDB" id="127333at2"/>
<dbReference type="InterPro" id="IPR006311">
    <property type="entry name" value="TAT_signal"/>
</dbReference>
<dbReference type="Gene3D" id="3.40.720.10">
    <property type="entry name" value="Alkaline Phosphatase, subunit A"/>
    <property type="match status" value="1"/>
</dbReference>
<dbReference type="EMBL" id="CP036267">
    <property type="protein sequence ID" value="QDT35001.1"/>
    <property type="molecule type" value="Genomic_DNA"/>
</dbReference>
<dbReference type="InterPro" id="IPR010869">
    <property type="entry name" value="DUF1501"/>
</dbReference>
<evidence type="ECO:0000313" key="2">
    <source>
        <dbReference type="Proteomes" id="UP000315724"/>
    </source>
</evidence>
<dbReference type="SUPFAM" id="SSF53649">
    <property type="entry name" value="Alkaline phosphatase-like"/>
    <property type="match status" value="1"/>
</dbReference>
<dbReference type="Proteomes" id="UP000315724">
    <property type="component" value="Chromosome"/>
</dbReference>
<accession>A0A517QTN3</accession>
<protein>
    <recommendedName>
        <fullName evidence="3">Sulfatase</fullName>
    </recommendedName>
</protein>